<evidence type="ECO:0000313" key="3">
    <source>
        <dbReference type="Proteomes" id="UP001497482"/>
    </source>
</evidence>
<dbReference type="Proteomes" id="UP001497482">
    <property type="component" value="Chromosome 15"/>
</dbReference>
<proteinExistence type="predicted"/>
<organism evidence="2 3">
    <name type="scientific">Knipowitschia caucasica</name>
    <name type="common">Caucasian dwarf goby</name>
    <name type="synonym">Pomatoschistus caucasicus</name>
    <dbReference type="NCBI Taxonomy" id="637954"/>
    <lineage>
        <taxon>Eukaryota</taxon>
        <taxon>Metazoa</taxon>
        <taxon>Chordata</taxon>
        <taxon>Craniata</taxon>
        <taxon>Vertebrata</taxon>
        <taxon>Euteleostomi</taxon>
        <taxon>Actinopterygii</taxon>
        <taxon>Neopterygii</taxon>
        <taxon>Teleostei</taxon>
        <taxon>Neoteleostei</taxon>
        <taxon>Acanthomorphata</taxon>
        <taxon>Gobiaria</taxon>
        <taxon>Gobiiformes</taxon>
        <taxon>Gobioidei</taxon>
        <taxon>Gobiidae</taxon>
        <taxon>Gobiinae</taxon>
        <taxon>Knipowitschia</taxon>
    </lineage>
</organism>
<accession>A0AAV2K2M4</accession>
<name>A0AAV2K2M4_KNICA</name>
<gene>
    <name evidence="2" type="ORF">KC01_LOCUS12909</name>
</gene>
<feature type="region of interest" description="Disordered" evidence="1">
    <location>
        <begin position="1"/>
        <end position="63"/>
    </location>
</feature>
<evidence type="ECO:0000313" key="2">
    <source>
        <dbReference type="EMBL" id="CAL1582270.1"/>
    </source>
</evidence>
<dbReference type="EMBL" id="OZ035837">
    <property type="protein sequence ID" value="CAL1582270.1"/>
    <property type="molecule type" value="Genomic_DNA"/>
</dbReference>
<reference evidence="2 3" key="1">
    <citation type="submission" date="2024-04" db="EMBL/GenBank/DDBJ databases">
        <authorList>
            <person name="Waldvogel A.-M."/>
            <person name="Schoenle A."/>
        </authorList>
    </citation>
    <scope>NUCLEOTIDE SEQUENCE [LARGE SCALE GENOMIC DNA]</scope>
</reference>
<keyword evidence="3" id="KW-1185">Reference proteome</keyword>
<protein>
    <submittedName>
        <fullName evidence="2">Uncharacterized protein</fullName>
    </submittedName>
</protein>
<dbReference type="AlphaFoldDB" id="A0AAV2K2M4"/>
<sequence length="190" mass="21354">MARPKVQRHSTITAPPSPDGKDRAPQLTPKHRPATTINTNKLSREATIPPPRTPAQSQRKKDRPLLTCFAVSVSDETNDDYPYQMNTTTIACNSRRTPTSTHTSFGTIQDQVSEEPRDPHAQNENAHYDQRDVMVIQVNSITDSRRDCPSTSTANHRSTSALAIYQQKGTYGKLYLPVTLEDQWAHDKRS</sequence>
<evidence type="ECO:0000256" key="1">
    <source>
        <dbReference type="SAM" id="MobiDB-lite"/>
    </source>
</evidence>